<keyword evidence="5" id="KW-1185">Reference proteome</keyword>
<feature type="compositionally biased region" description="Polar residues" evidence="1">
    <location>
        <begin position="241"/>
        <end position="252"/>
    </location>
</feature>
<comment type="caution">
    <text evidence="4">The sequence shown here is derived from an EMBL/GenBank/DDBJ whole genome shotgun (WGS) entry which is preliminary data.</text>
</comment>
<dbReference type="SUPFAM" id="SSF49764">
    <property type="entry name" value="HSP20-like chaperones"/>
    <property type="match status" value="1"/>
</dbReference>
<evidence type="ECO:0000313" key="4">
    <source>
        <dbReference type="EMBL" id="ORY23371.1"/>
    </source>
</evidence>
<dbReference type="Pfam" id="PF04969">
    <property type="entry name" value="CS"/>
    <property type="match status" value="1"/>
</dbReference>
<dbReference type="PROSITE" id="PS51203">
    <property type="entry name" value="CS"/>
    <property type="match status" value="1"/>
</dbReference>
<feature type="domain" description="CS" evidence="3">
    <location>
        <begin position="56"/>
        <end position="154"/>
    </location>
</feature>
<dbReference type="AlphaFoldDB" id="A0A1Y2ALD5"/>
<dbReference type="InterPro" id="IPR008978">
    <property type="entry name" value="HSP20-like_chaperone"/>
</dbReference>
<dbReference type="Pfam" id="PF05002">
    <property type="entry name" value="SGS"/>
    <property type="match status" value="1"/>
</dbReference>
<dbReference type="CDD" id="cd06466">
    <property type="entry name" value="p23_CS_SGT1_like"/>
    <property type="match status" value="1"/>
</dbReference>
<dbReference type="Gene3D" id="2.60.40.790">
    <property type="match status" value="1"/>
</dbReference>
<feature type="compositionally biased region" description="Basic and acidic residues" evidence="1">
    <location>
        <begin position="181"/>
        <end position="196"/>
    </location>
</feature>
<evidence type="ECO:0000256" key="1">
    <source>
        <dbReference type="SAM" id="MobiDB-lite"/>
    </source>
</evidence>
<dbReference type="STRING" id="71784.A0A1Y2ALD5"/>
<feature type="domain" description="SGS" evidence="2">
    <location>
        <begin position="179"/>
        <end position="273"/>
    </location>
</feature>
<sequence>MIFLNFSQTSTLTVLARSRITDKSRIFSFSVSVTTFSSLDLESLDIDQMSASITDAPLPRYDFYQTPVHLIVSLYVKGYNTPELSEVVEVSFKSHSVEIFLPPLPGSSAVVKTRLNLSPLFAPIQPEESTFRLLSTKIELKLIKVDTETWPALLSTPTVPSDAGPSRSTQLPPTAQAPVVQEKKDAKRRNWDKILSEDELEDKSDSSDPNAGGDAALQSLFSKIYADADADTRRAMIKSFTESGGTALSTDWSDVGSKTVPIRPPDGMEAKKY</sequence>
<gene>
    <name evidence="4" type="ORF">BCR39DRAFT_549492</name>
</gene>
<dbReference type="OrthoDB" id="1898560at2759"/>
<feature type="region of interest" description="Disordered" evidence="1">
    <location>
        <begin position="154"/>
        <end position="214"/>
    </location>
</feature>
<organism evidence="4 5">
    <name type="scientific">Naematelia encephala</name>
    <dbReference type="NCBI Taxonomy" id="71784"/>
    <lineage>
        <taxon>Eukaryota</taxon>
        <taxon>Fungi</taxon>
        <taxon>Dikarya</taxon>
        <taxon>Basidiomycota</taxon>
        <taxon>Agaricomycotina</taxon>
        <taxon>Tremellomycetes</taxon>
        <taxon>Tremellales</taxon>
        <taxon>Naemateliaceae</taxon>
        <taxon>Naematelia</taxon>
    </lineage>
</organism>
<name>A0A1Y2ALD5_9TREE</name>
<dbReference type="Proteomes" id="UP000193986">
    <property type="component" value="Unassembled WGS sequence"/>
</dbReference>
<dbReference type="PROSITE" id="PS51048">
    <property type="entry name" value="SGS"/>
    <property type="match status" value="1"/>
</dbReference>
<proteinExistence type="predicted"/>
<accession>A0A1Y2ALD5</accession>
<dbReference type="InterPro" id="IPR007699">
    <property type="entry name" value="SGS_dom"/>
</dbReference>
<feature type="region of interest" description="Disordered" evidence="1">
    <location>
        <begin position="241"/>
        <end position="273"/>
    </location>
</feature>
<reference evidence="4 5" key="1">
    <citation type="submission" date="2016-07" db="EMBL/GenBank/DDBJ databases">
        <title>Pervasive Adenine N6-methylation of Active Genes in Fungi.</title>
        <authorList>
            <consortium name="DOE Joint Genome Institute"/>
            <person name="Mondo S.J."/>
            <person name="Dannebaum R.O."/>
            <person name="Kuo R.C."/>
            <person name="Labutti K."/>
            <person name="Haridas S."/>
            <person name="Kuo A."/>
            <person name="Salamov A."/>
            <person name="Ahrendt S.R."/>
            <person name="Lipzen A."/>
            <person name="Sullivan W."/>
            <person name="Andreopoulos W.B."/>
            <person name="Clum A."/>
            <person name="Lindquist E."/>
            <person name="Daum C."/>
            <person name="Ramamoorthy G.K."/>
            <person name="Gryganskyi A."/>
            <person name="Culley D."/>
            <person name="Magnuson J.K."/>
            <person name="James T.Y."/>
            <person name="O'Malley M.A."/>
            <person name="Stajich J.E."/>
            <person name="Spatafora J.W."/>
            <person name="Visel A."/>
            <person name="Grigoriev I.V."/>
        </authorList>
    </citation>
    <scope>NUCLEOTIDE SEQUENCE [LARGE SCALE GENOMIC DNA]</scope>
    <source>
        <strain evidence="4 5">68-887.2</strain>
    </source>
</reference>
<evidence type="ECO:0000313" key="5">
    <source>
        <dbReference type="Proteomes" id="UP000193986"/>
    </source>
</evidence>
<dbReference type="InParanoid" id="A0A1Y2ALD5"/>
<evidence type="ECO:0000259" key="3">
    <source>
        <dbReference type="PROSITE" id="PS51203"/>
    </source>
</evidence>
<dbReference type="PANTHER" id="PTHR45862">
    <property type="entry name" value="PROTEIN SGT1 HOMOLOG"/>
    <property type="match status" value="1"/>
</dbReference>
<dbReference type="GO" id="GO:0051087">
    <property type="term" value="F:protein-folding chaperone binding"/>
    <property type="evidence" value="ECO:0007669"/>
    <property type="project" value="InterPro"/>
</dbReference>
<dbReference type="InterPro" id="IPR007052">
    <property type="entry name" value="CS_dom"/>
</dbReference>
<dbReference type="InterPro" id="IPR044563">
    <property type="entry name" value="Sgt1-like"/>
</dbReference>
<protein>
    <submittedName>
        <fullName evidence="4">SGS domain-domain-containing protein</fullName>
    </submittedName>
</protein>
<dbReference type="FunCoup" id="A0A1Y2ALD5">
    <property type="interactions" value="488"/>
</dbReference>
<evidence type="ECO:0000259" key="2">
    <source>
        <dbReference type="PROSITE" id="PS51048"/>
    </source>
</evidence>
<dbReference type="EMBL" id="MCFC01000080">
    <property type="protein sequence ID" value="ORY23371.1"/>
    <property type="molecule type" value="Genomic_DNA"/>
</dbReference>